<evidence type="ECO:0000256" key="1">
    <source>
        <dbReference type="ARBA" id="ARBA00001941"/>
    </source>
</evidence>
<gene>
    <name evidence="13" type="ORF">GTA08_BOTSDO05125</name>
</gene>
<feature type="disulfide bond" evidence="8">
    <location>
        <begin position="620"/>
        <end position="634"/>
    </location>
</feature>
<dbReference type="EMBL" id="WWBZ02000033">
    <property type="protein sequence ID" value="KAF4306689.1"/>
    <property type="molecule type" value="Genomic_DNA"/>
</dbReference>
<feature type="domain" description="Chitin-binding type-1" evidence="11">
    <location>
        <begin position="601"/>
        <end position="648"/>
    </location>
</feature>
<keyword evidence="4 10" id="KW-0732">Signal</keyword>
<feature type="disulfide bond" evidence="8">
    <location>
        <begin position="81"/>
        <end position="93"/>
    </location>
</feature>
<keyword evidence="2 8" id="KW-0147">Chitin-binding</keyword>
<dbReference type="GO" id="GO:0005975">
    <property type="term" value="P:carbohydrate metabolic process"/>
    <property type="evidence" value="ECO:0007669"/>
    <property type="project" value="InterPro"/>
</dbReference>
<feature type="region of interest" description="Disordered" evidence="9">
    <location>
        <begin position="458"/>
        <end position="495"/>
    </location>
</feature>
<dbReference type="SMART" id="SM00270">
    <property type="entry name" value="ChtBD1"/>
    <property type="match status" value="4"/>
</dbReference>
<feature type="disulfide bond" evidence="8">
    <location>
        <begin position="86"/>
        <end position="100"/>
    </location>
</feature>
<reference evidence="13" key="1">
    <citation type="submission" date="2020-04" db="EMBL/GenBank/DDBJ databases">
        <title>Genome Assembly and Annotation of Botryosphaeria dothidea sdau 11-99, a Latent Pathogen of Apple Fruit Ring Rot in China.</title>
        <authorList>
            <person name="Yu C."/>
            <person name="Diao Y."/>
            <person name="Lu Q."/>
            <person name="Zhao J."/>
            <person name="Cui S."/>
            <person name="Peng C."/>
            <person name="He B."/>
            <person name="Liu H."/>
        </authorList>
    </citation>
    <scope>NUCLEOTIDE SEQUENCE [LARGE SCALE GENOMIC DNA]</scope>
    <source>
        <strain evidence="13">Sdau11-99</strain>
    </source>
</reference>
<feature type="compositionally biased region" description="Low complexity" evidence="9">
    <location>
        <begin position="458"/>
        <end position="490"/>
    </location>
</feature>
<dbReference type="GO" id="GO:0016810">
    <property type="term" value="F:hydrolase activity, acting on carbon-nitrogen (but not peptide) bonds"/>
    <property type="evidence" value="ECO:0007669"/>
    <property type="project" value="InterPro"/>
</dbReference>
<comment type="cofactor">
    <cofactor evidence="1">
        <name>Co(2+)</name>
        <dbReference type="ChEBI" id="CHEBI:48828"/>
    </cofactor>
</comment>
<evidence type="ECO:0000256" key="4">
    <source>
        <dbReference type="ARBA" id="ARBA00022729"/>
    </source>
</evidence>
<dbReference type="CDD" id="cd11618">
    <property type="entry name" value="ChtBD1_1"/>
    <property type="match status" value="3"/>
</dbReference>
<dbReference type="InterPro" id="IPR018371">
    <property type="entry name" value="Chitin-binding_1_CS"/>
</dbReference>
<keyword evidence="7" id="KW-0170">Cobalt</keyword>
<dbReference type="SUPFAM" id="SSF88713">
    <property type="entry name" value="Glycoside hydrolase/deacetylase"/>
    <property type="match status" value="1"/>
</dbReference>
<comment type="caution">
    <text evidence="13">The sequence shown here is derived from an EMBL/GenBank/DDBJ whole genome shotgun (WGS) entry which is preliminary data.</text>
</comment>
<dbReference type="PROSITE" id="PS00026">
    <property type="entry name" value="CHIT_BIND_I_1"/>
    <property type="match status" value="1"/>
</dbReference>
<keyword evidence="6" id="KW-0119">Carbohydrate metabolism</keyword>
<evidence type="ECO:0000256" key="8">
    <source>
        <dbReference type="PROSITE-ProRule" id="PRU00261"/>
    </source>
</evidence>
<proteinExistence type="predicted"/>
<name>A0A8H4ITA0_9PEZI</name>
<keyword evidence="3" id="KW-0479">Metal-binding</keyword>
<dbReference type="PROSITE" id="PS50941">
    <property type="entry name" value="CHIT_BIND_I_2"/>
    <property type="match status" value="4"/>
</dbReference>
<dbReference type="GO" id="GO:0008061">
    <property type="term" value="F:chitin binding"/>
    <property type="evidence" value="ECO:0007669"/>
    <property type="project" value="UniProtKB-UniRule"/>
</dbReference>
<dbReference type="AlphaFoldDB" id="A0A8H4ITA0"/>
<dbReference type="InterPro" id="IPR002509">
    <property type="entry name" value="NODB_dom"/>
</dbReference>
<evidence type="ECO:0000256" key="9">
    <source>
        <dbReference type="SAM" id="MobiDB-lite"/>
    </source>
</evidence>
<evidence type="ECO:0000256" key="6">
    <source>
        <dbReference type="ARBA" id="ARBA00023277"/>
    </source>
</evidence>
<feature type="disulfide bond" evidence="8">
    <location>
        <begin position="513"/>
        <end position="527"/>
    </location>
</feature>
<evidence type="ECO:0000313" key="14">
    <source>
        <dbReference type="Proteomes" id="UP000572817"/>
    </source>
</evidence>
<dbReference type="InterPro" id="IPR036861">
    <property type="entry name" value="Endochitinase-like_sf"/>
</dbReference>
<dbReference type="Gene3D" id="3.30.60.10">
    <property type="entry name" value="Endochitinase-like"/>
    <property type="match status" value="4"/>
</dbReference>
<dbReference type="PANTHER" id="PTHR46471">
    <property type="entry name" value="CHITIN DEACETYLASE"/>
    <property type="match status" value="1"/>
</dbReference>
<evidence type="ECO:0000256" key="2">
    <source>
        <dbReference type="ARBA" id="ARBA00022669"/>
    </source>
</evidence>
<dbReference type="InterPro" id="IPR001002">
    <property type="entry name" value="Chitin-bd_1"/>
</dbReference>
<feature type="domain" description="Chitin-binding type-1" evidence="11">
    <location>
        <begin position="71"/>
        <end position="115"/>
    </location>
</feature>
<feature type="domain" description="Chitin-binding type-1" evidence="11">
    <location>
        <begin position="494"/>
        <end position="540"/>
    </location>
</feature>
<evidence type="ECO:0000259" key="11">
    <source>
        <dbReference type="PROSITE" id="PS50941"/>
    </source>
</evidence>
<dbReference type="Gene3D" id="3.20.20.370">
    <property type="entry name" value="Glycoside hydrolase/deacetylase"/>
    <property type="match status" value="1"/>
</dbReference>
<dbReference type="GO" id="GO:0046872">
    <property type="term" value="F:metal ion binding"/>
    <property type="evidence" value="ECO:0007669"/>
    <property type="project" value="UniProtKB-KW"/>
</dbReference>
<feature type="signal peptide" evidence="10">
    <location>
        <begin position="1"/>
        <end position="18"/>
    </location>
</feature>
<dbReference type="Pfam" id="PF01522">
    <property type="entry name" value="Polysacc_deac_1"/>
    <property type="match status" value="1"/>
</dbReference>
<feature type="region of interest" description="Disordered" evidence="9">
    <location>
        <begin position="370"/>
        <end position="389"/>
    </location>
</feature>
<evidence type="ECO:0000256" key="7">
    <source>
        <dbReference type="ARBA" id="ARBA00023285"/>
    </source>
</evidence>
<dbReference type="InterPro" id="IPR011330">
    <property type="entry name" value="Glyco_hydro/deAcase_b/a-brl"/>
</dbReference>
<dbReference type="PROSITE" id="PS51677">
    <property type="entry name" value="NODB"/>
    <property type="match status" value="1"/>
</dbReference>
<dbReference type="CDD" id="cd10951">
    <property type="entry name" value="CE4_ClCDA_like"/>
    <property type="match status" value="1"/>
</dbReference>
<evidence type="ECO:0000256" key="3">
    <source>
        <dbReference type="ARBA" id="ARBA00022723"/>
    </source>
</evidence>
<feature type="domain" description="NodB homology" evidence="12">
    <location>
        <begin position="149"/>
        <end position="346"/>
    </location>
</feature>
<dbReference type="PANTHER" id="PTHR46471:SF8">
    <property type="entry name" value="CHITIN DEACETYLASE"/>
    <property type="match status" value="1"/>
</dbReference>
<feature type="disulfide bond" evidence="8">
    <location>
        <begin position="417"/>
        <end position="431"/>
    </location>
</feature>
<evidence type="ECO:0000313" key="13">
    <source>
        <dbReference type="EMBL" id="KAF4306689.1"/>
    </source>
</evidence>
<comment type="caution">
    <text evidence="8">Lacks conserved residue(s) required for the propagation of feature annotation.</text>
</comment>
<feature type="domain" description="Chitin-binding type-1" evidence="11">
    <location>
        <begin position="398"/>
        <end position="444"/>
    </location>
</feature>
<evidence type="ECO:0000259" key="12">
    <source>
        <dbReference type="PROSITE" id="PS51677"/>
    </source>
</evidence>
<protein>
    <submittedName>
        <fullName evidence="13">Chitin-binding type 1</fullName>
    </submittedName>
</protein>
<dbReference type="Proteomes" id="UP000572817">
    <property type="component" value="Unassembled WGS sequence"/>
</dbReference>
<dbReference type="SUPFAM" id="SSF57016">
    <property type="entry name" value="Plant lectins/antimicrobial peptides"/>
    <property type="match status" value="4"/>
</dbReference>
<keyword evidence="5" id="KW-0378">Hydrolase</keyword>
<keyword evidence="14" id="KW-1185">Reference proteome</keyword>
<sequence length="648" mass="66119">MHFSSLLATSAVAAVVSAHGDGPEGVPKLFGRNAIADLKARNVFGGMPQVAHQHVERAEAPAKRQDVGGTDGQCGPNYGSCNAGYCCSAAGWCGTGTDYCASPDCLFNYGPACDANKTPAGTNTSSVARDLKGSVAYGGAGIYDCVVNGQVALTYDDGPYIYTDGMLDVLKKYNAKATFFITGNNNGKGEIDNAANGWDTVIKRMYSEGHQIASHTWSHQDLSAITSAQRKDQMIKNEMALRNILGFFPTYMRPPYSSCTAESGCEDDLKALGYHITYFDLDTDDYDNTTPDKIQNAKDNFSKALANKAPASNDFLAIAHDIHQQTAQNLTEFMLQTLQSAGYTAVTVGECLGDDEANWYRTSAGSVFTSSAAPSATSTKASSTSSAPTATATKISTDAQCGGTTGQTCKGSTFGDCCSTAGWCGSTDAYCGSGCQSAFGTCSSTTGKVSSISTVSTKLSSSVPSGSSSPTVPSSSSTSKSATSPTGSSKVSTDATCGGTSGFTCKGSSFGDCCSAAGWCGSTSDYCGTGCNAEFGTCGTSQVTSQANTGVTTGGSTLTSSTVKASSAASSIATTSSSAVKTTATSATATNPAPTSNVSNNGVCGSRTGLTCAGSKFGKCCSMWGFCGSSMMSCGIGCQKSFGTGCYF</sequence>
<dbReference type="OrthoDB" id="407355at2759"/>
<keyword evidence="8" id="KW-1015">Disulfide bond</keyword>
<evidence type="ECO:0000256" key="5">
    <source>
        <dbReference type="ARBA" id="ARBA00022801"/>
    </source>
</evidence>
<organism evidence="13 14">
    <name type="scientific">Botryosphaeria dothidea</name>
    <dbReference type="NCBI Taxonomy" id="55169"/>
    <lineage>
        <taxon>Eukaryota</taxon>
        <taxon>Fungi</taxon>
        <taxon>Dikarya</taxon>
        <taxon>Ascomycota</taxon>
        <taxon>Pezizomycotina</taxon>
        <taxon>Dothideomycetes</taxon>
        <taxon>Dothideomycetes incertae sedis</taxon>
        <taxon>Botryosphaeriales</taxon>
        <taxon>Botryosphaeriaceae</taxon>
        <taxon>Botryosphaeria</taxon>
    </lineage>
</organism>
<accession>A0A8H4ITA0</accession>
<feature type="chain" id="PRO_5034704731" evidence="10">
    <location>
        <begin position="19"/>
        <end position="648"/>
    </location>
</feature>
<dbReference type="CDD" id="cd00035">
    <property type="entry name" value="ChtBD1"/>
    <property type="match status" value="1"/>
</dbReference>
<evidence type="ECO:0000256" key="10">
    <source>
        <dbReference type="SAM" id="SignalP"/>
    </source>
</evidence>